<evidence type="ECO:0000313" key="10">
    <source>
        <dbReference type="EMBL" id="HIU91057.1"/>
    </source>
</evidence>
<keyword evidence="4 7" id="KW-0408">Iron</keyword>
<accession>A0A9D1MXL9</accession>
<feature type="binding site" evidence="7">
    <location>
        <position position="298"/>
    </location>
    <ligand>
        <name>[4Fe-4S] cluster</name>
        <dbReference type="ChEBI" id="CHEBI:49883"/>
    </ligand>
</feature>
<dbReference type="SUPFAM" id="SSF56014">
    <property type="entry name" value="Nitrite and sulphite reductase 4Fe-4S domain-like"/>
    <property type="match status" value="1"/>
</dbReference>
<dbReference type="GO" id="GO:0051539">
    <property type="term" value="F:4 iron, 4 sulfur cluster binding"/>
    <property type="evidence" value="ECO:0007669"/>
    <property type="project" value="UniProtKB-UniRule"/>
</dbReference>
<dbReference type="SUPFAM" id="SSF51717">
    <property type="entry name" value="Dihydropteroate synthetase-like"/>
    <property type="match status" value="1"/>
</dbReference>
<dbReference type="InterPro" id="IPR016425">
    <property type="entry name" value="IspG_bac"/>
</dbReference>
<evidence type="ECO:0000256" key="1">
    <source>
        <dbReference type="ARBA" id="ARBA00022485"/>
    </source>
</evidence>
<evidence type="ECO:0000259" key="8">
    <source>
        <dbReference type="Pfam" id="PF04551"/>
    </source>
</evidence>
<dbReference type="Pfam" id="PF26540">
    <property type="entry name" value="GcpE_C"/>
    <property type="match status" value="1"/>
</dbReference>
<evidence type="ECO:0000256" key="2">
    <source>
        <dbReference type="ARBA" id="ARBA00022723"/>
    </source>
</evidence>
<name>A0A9D1MXL9_9BACT</name>
<dbReference type="InterPro" id="IPR058578">
    <property type="entry name" value="IspG_TIM"/>
</dbReference>
<evidence type="ECO:0000313" key="11">
    <source>
        <dbReference type="Proteomes" id="UP000886852"/>
    </source>
</evidence>
<dbReference type="GO" id="GO:0046429">
    <property type="term" value="F:4-hydroxy-3-methylbut-2-en-1-yl diphosphate synthase activity (ferredoxin)"/>
    <property type="evidence" value="ECO:0007669"/>
    <property type="project" value="UniProtKB-UniRule"/>
</dbReference>
<gene>
    <name evidence="7 10" type="primary">ispG</name>
    <name evidence="10" type="synonym">gcpE</name>
    <name evidence="10" type="ORF">IAC72_03510</name>
</gene>
<dbReference type="Gene3D" id="3.30.413.10">
    <property type="entry name" value="Sulfite Reductase Hemoprotein, domain 1"/>
    <property type="match status" value="1"/>
</dbReference>
<evidence type="ECO:0000256" key="3">
    <source>
        <dbReference type="ARBA" id="ARBA00023002"/>
    </source>
</evidence>
<feature type="domain" description="IspG C-terminal" evidence="9">
    <location>
        <begin position="253"/>
        <end position="339"/>
    </location>
</feature>
<dbReference type="NCBIfam" id="NF001540">
    <property type="entry name" value="PRK00366.1"/>
    <property type="match status" value="1"/>
</dbReference>
<comment type="cofactor">
    <cofactor evidence="7">
        <name>[4Fe-4S] cluster</name>
        <dbReference type="ChEBI" id="CHEBI:49883"/>
    </cofactor>
    <text evidence="7">Binds 1 [4Fe-4S] cluster.</text>
</comment>
<comment type="caution">
    <text evidence="10">The sequence shown here is derived from an EMBL/GenBank/DDBJ whole genome shotgun (WGS) entry which is preliminary data.</text>
</comment>
<keyword evidence="1 7" id="KW-0004">4Fe-4S</keyword>
<feature type="binding site" evidence="7">
    <location>
        <position position="256"/>
    </location>
    <ligand>
        <name>[4Fe-4S] cluster</name>
        <dbReference type="ChEBI" id="CHEBI:49883"/>
    </ligand>
</feature>
<dbReference type="InterPro" id="IPR011005">
    <property type="entry name" value="Dihydropteroate_synth-like_sf"/>
</dbReference>
<keyword evidence="6 7" id="KW-0414">Isoprene biosynthesis</keyword>
<reference evidence="10" key="2">
    <citation type="journal article" date="2021" name="PeerJ">
        <title>Extensive microbial diversity within the chicken gut microbiome revealed by metagenomics and culture.</title>
        <authorList>
            <person name="Gilroy R."/>
            <person name="Ravi A."/>
            <person name="Getino M."/>
            <person name="Pursley I."/>
            <person name="Horton D.L."/>
            <person name="Alikhan N.F."/>
            <person name="Baker D."/>
            <person name="Gharbi K."/>
            <person name="Hall N."/>
            <person name="Watson M."/>
            <person name="Adriaenssens E.M."/>
            <person name="Foster-Nyarko E."/>
            <person name="Jarju S."/>
            <person name="Secka A."/>
            <person name="Antonio M."/>
            <person name="Oren A."/>
            <person name="Chaudhuri R.R."/>
            <person name="La Ragione R."/>
            <person name="Hildebrand F."/>
            <person name="Pallen M.J."/>
        </authorList>
    </citation>
    <scope>NUCLEOTIDE SEQUENCE</scope>
    <source>
        <strain evidence="10">ChiHjej12B11-7776</strain>
    </source>
</reference>
<dbReference type="GO" id="GO:0019288">
    <property type="term" value="P:isopentenyl diphosphate biosynthetic process, methylerythritol 4-phosphate pathway"/>
    <property type="evidence" value="ECO:0007669"/>
    <property type="project" value="UniProtKB-UniRule"/>
</dbReference>
<dbReference type="PIRSF" id="PIRSF004640">
    <property type="entry name" value="IspG"/>
    <property type="match status" value="1"/>
</dbReference>
<sequence length="344" mass="37374">MKRTVQNSRLTFGDGSVSVQSMTNLPVTDVEGTCEQIRRLVSAGCDVVRIALPNAQSVASFRRVREEFPAIPLVADVHFNSDLAVAAMQAGADKVRINPGNMSEESLERVVRCAKERDVIIRVGVNGGSVGKEAIKRCGGKTQALYCMLEKYVRFFEERDFFKLVLSVKSSDVAETVEVNRQAAKLGYPMHVGLTEAGPLRQGIIKNAMALGALLTQGIGDTVRVSLTAHPVEEVKAALDILRALHLRGGVTFVSCPQCGRCTIDLEKVACRVYEHVKDCPKNIKIAVMGCEVNGPGECADADIGIAGAGGNYVFFRQGKKYKVAQGEDAVRQFLEEIDRLIQC</sequence>
<dbReference type="Gene3D" id="3.20.20.20">
    <property type="entry name" value="Dihydropteroate synthase-like"/>
    <property type="match status" value="1"/>
</dbReference>
<dbReference type="EC" id="1.17.7.3" evidence="7"/>
<dbReference type="InterPro" id="IPR004588">
    <property type="entry name" value="IspG_bac-typ"/>
</dbReference>
<dbReference type="GO" id="GO:0005506">
    <property type="term" value="F:iron ion binding"/>
    <property type="evidence" value="ECO:0007669"/>
    <property type="project" value="InterPro"/>
</dbReference>
<comment type="pathway">
    <text evidence="7">Isoprenoid biosynthesis; isopentenyl diphosphate biosynthesis via DXP pathway; isopentenyl diphosphate from 1-deoxy-D-xylulose 5-phosphate: step 5/6.</text>
</comment>
<keyword evidence="3 7" id="KW-0560">Oxidoreductase</keyword>
<dbReference type="GO" id="GO:0016114">
    <property type="term" value="P:terpenoid biosynthetic process"/>
    <property type="evidence" value="ECO:0007669"/>
    <property type="project" value="InterPro"/>
</dbReference>
<dbReference type="GO" id="GO:0141197">
    <property type="term" value="F:4-hydroxy-3-methylbut-2-enyl-diphosphate synthase activity (flavodoxin)"/>
    <property type="evidence" value="ECO:0007669"/>
    <property type="project" value="UniProtKB-EC"/>
</dbReference>
<organism evidence="10 11">
    <name type="scientific">Candidatus Fimimonas merdipullorum</name>
    <dbReference type="NCBI Taxonomy" id="2840822"/>
    <lineage>
        <taxon>Bacteria</taxon>
        <taxon>Pseudomonadati</taxon>
        <taxon>Myxococcota</taxon>
        <taxon>Myxococcia</taxon>
        <taxon>Myxococcales</taxon>
        <taxon>Cystobacterineae</taxon>
        <taxon>Myxococcaceae</taxon>
        <taxon>Myxococcaceae incertae sedis</taxon>
        <taxon>Candidatus Fimimonas</taxon>
    </lineage>
</organism>
<dbReference type="PANTHER" id="PTHR30454:SF0">
    <property type="entry name" value="4-HYDROXY-3-METHYLBUT-2-EN-1-YL DIPHOSPHATE SYNTHASE (FERREDOXIN), CHLOROPLASTIC"/>
    <property type="match status" value="1"/>
</dbReference>
<evidence type="ECO:0000259" key="9">
    <source>
        <dbReference type="Pfam" id="PF26540"/>
    </source>
</evidence>
<dbReference type="AlphaFoldDB" id="A0A9D1MXL9"/>
<feature type="binding site" evidence="7">
    <location>
        <position position="291"/>
    </location>
    <ligand>
        <name>[4Fe-4S] cluster</name>
        <dbReference type="ChEBI" id="CHEBI:49883"/>
    </ligand>
</feature>
<dbReference type="Pfam" id="PF04551">
    <property type="entry name" value="GcpE"/>
    <property type="match status" value="1"/>
</dbReference>
<protein>
    <recommendedName>
        <fullName evidence="7">4-hydroxy-3-methylbut-2-en-1-yl diphosphate synthase (flavodoxin)</fullName>
        <ecNumber evidence="7">1.17.7.3</ecNumber>
    </recommendedName>
    <alternativeName>
        <fullName evidence="7">1-hydroxy-2-methyl-2-(E)-butenyl 4-diphosphate synthase</fullName>
    </alternativeName>
</protein>
<comment type="similarity">
    <text evidence="7">Belongs to the IspG family.</text>
</comment>
<dbReference type="InterPro" id="IPR045854">
    <property type="entry name" value="NO2/SO3_Rdtase_4Fe4S_sf"/>
</dbReference>
<keyword evidence="5 7" id="KW-0411">Iron-sulfur</keyword>
<dbReference type="InterPro" id="IPR058579">
    <property type="entry name" value="IspG_C"/>
</dbReference>
<dbReference type="NCBIfam" id="TIGR00612">
    <property type="entry name" value="ispG_gcpE"/>
    <property type="match status" value="1"/>
</dbReference>
<evidence type="ECO:0000256" key="5">
    <source>
        <dbReference type="ARBA" id="ARBA00023014"/>
    </source>
</evidence>
<proteinExistence type="inferred from homology"/>
<feature type="domain" description="IspG TIM-barrel" evidence="8">
    <location>
        <begin position="12"/>
        <end position="238"/>
    </location>
</feature>
<evidence type="ECO:0000256" key="6">
    <source>
        <dbReference type="ARBA" id="ARBA00023229"/>
    </source>
</evidence>
<feature type="binding site" evidence="7">
    <location>
        <position position="259"/>
    </location>
    <ligand>
        <name>[4Fe-4S] cluster</name>
        <dbReference type="ChEBI" id="CHEBI:49883"/>
    </ligand>
</feature>
<evidence type="ECO:0000256" key="7">
    <source>
        <dbReference type="HAMAP-Rule" id="MF_00159"/>
    </source>
</evidence>
<dbReference type="EMBL" id="DVOC01000059">
    <property type="protein sequence ID" value="HIU91057.1"/>
    <property type="molecule type" value="Genomic_DNA"/>
</dbReference>
<reference evidence="10" key="1">
    <citation type="submission" date="2020-10" db="EMBL/GenBank/DDBJ databases">
        <authorList>
            <person name="Gilroy R."/>
        </authorList>
    </citation>
    <scope>NUCLEOTIDE SEQUENCE</scope>
    <source>
        <strain evidence="10">ChiHjej12B11-7776</strain>
    </source>
</reference>
<evidence type="ECO:0000256" key="4">
    <source>
        <dbReference type="ARBA" id="ARBA00023004"/>
    </source>
</evidence>
<dbReference type="HAMAP" id="MF_00159">
    <property type="entry name" value="IspG"/>
    <property type="match status" value="1"/>
</dbReference>
<comment type="function">
    <text evidence="7">Converts 2C-methyl-D-erythritol 2,4-cyclodiphosphate (ME-2,4cPP) into 1-hydroxy-2-methyl-2-(E)-butenyl 4-diphosphate.</text>
</comment>
<keyword evidence="2 7" id="KW-0479">Metal-binding</keyword>
<dbReference type="PANTHER" id="PTHR30454">
    <property type="entry name" value="4-HYDROXY-3-METHYLBUT-2-EN-1-YL DIPHOSPHATE SYNTHASE"/>
    <property type="match status" value="1"/>
</dbReference>
<comment type="catalytic activity">
    <reaction evidence="7">
        <text>(2E)-4-hydroxy-3-methylbut-2-enyl diphosphate + oxidized [flavodoxin] + H2O + 2 H(+) = 2-C-methyl-D-erythritol 2,4-cyclic diphosphate + reduced [flavodoxin]</text>
        <dbReference type="Rhea" id="RHEA:43604"/>
        <dbReference type="Rhea" id="RHEA-COMP:10622"/>
        <dbReference type="Rhea" id="RHEA-COMP:10623"/>
        <dbReference type="ChEBI" id="CHEBI:15377"/>
        <dbReference type="ChEBI" id="CHEBI:15378"/>
        <dbReference type="ChEBI" id="CHEBI:57618"/>
        <dbReference type="ChEBI" id="CHEBI:58210"/>
        <dbReference type="ChEBI" id="CHEBI:58483"/>
        <dbReference type="ChEBI" id="CHEBI:128753"/>
        <dbReference type="EC" id="1.17.7.3"/>
    </reaction>
</comment>
<dbReference type="Proteomes" id="UP000886852">
    <property type="component" value="Unassembled WGS sequence"/>
</dbReference>